<feature type="transmembrane region" description="Helical" evidence="6">
    <location>
        <begin position="330"/>
        <end position="352"/>
    </location>
</feature>
<feature type="transmembrane region" description="Helical" evidence="6">
    <location>
        <begin position="358"/>
        <end position="376"/>
    </location>
</feature>
<dbReference type="RefSeq" id="WP_249769151.1">
    <property type="nucleotide sequence ID" value="NZ_CP097332.1"/>
</dbReference>
<feature type="transmembrane region" description="Helical" evidence="6">
    <location>
        <begin position="36"/>
        <end position="60"/>
    </location>
</feature>
<reference evidence="8" key="2">
    <citation type="submission" date="2022-05" db="EMBL/GenBank/DDBJ databases">
        <authorList>
            <person name="Kim J.-S."/>
            <person name="Lee K."/>
            <person name="Suh M."/>
            <person name="Eom M."/>
            <person name="Kim J.-S."/>
            <person name="Kim D.-S."/>
            <person name="Ko S.-H."/>
            <person name="Shin Y."/>
            <person name="Lee J.-S."/>
        </authorList>
    </citation>
    <scope>NUCLEOTIDE SEQUENCE</scope>
    <source>
        <strain evidence="8">N237</strain>
    </source>
</reference>
<accession>A0ABY4QUV9</accession>
<dbReference type="InterPro" id="IPR011701">
    <property type="entry name" value="MFS"/>
</dbReference>
<organism evidence="8 9">
    <name type="scientific">Jatrophihabitans telluris</name>
    <dbReference type="NCBI Taxonomy" id="2038343"/>
    <lineage>
        <taxon>Bacteria</taxon>
        <taxon>Bacillati</taxon>
        <taxon>Actinomycetota</taxon>
        <taxon>Actinomycetes</taxon>
        <taxon>Jatrophihabitantales</taxon>
        <taxon>Jatrophihabitantaceae</taxon>
        <taxon>Jatrophihabitans</taxon>
    </lineage>
</organism>
<evidence type="ECO:0000256" key="5">
    <source>
        <dbReference type="ARBA" id="ARBA00023136"/>
    </source>
</evidence>
<evidence type="ECO:0000256" key="2">
    <source>
        <dbReference type="ARBA" id="ARBA00022448"/>
    </source>
</evidence>
<feature type="transmembrane region" description="Helical" evidence="6">
    <location>
        <begin position="161"/>
        <end position="179"/>
    </location>
</feature>
<dbReference type="EMBL" id="CP097332">
    <property type="protein sequence ID" value="UQX86775.1"/>
    <property type="molecule type" value="Genomic_DNA"/>
</dbReference>
<keyword evidence="2" id="KW-0813">Transport</keyword>
<gene>
    <name evidence="8" type="ORF">M6D93_10695</name>
</gene>
<keyword evidence="4 6" id="KW-1133">Transmembrane helix</keyword>
<dbReference type="InterPro" id="IPR020846">
    <property type="entry name" value="MFS_dom"/>
</dbReference>
<proteinExistence type="predicted"/>
<dbReference type="Gene3D" id="1.20.1250.20">
    <property type="entry name" value="MFS general substrate transporter like domains"/>
    <property type="match status" value="1"/>
</dbReference>
<feature type="transmembrane region" description="Helical" evidence="6">
    <location>
        <begin position="7"/>
        <end position="30"/>
    </location>
</feature>
<evidence type="ECO:0000256" key="6">
    <source>
        <dbReference type="SAM" id="Phobius"/>
    </source>
</evidence>
<keyword evidence="9" id="KW-1185">Reference proteome</keyword>
<feature type="transmembrane region" description="Helical" evidence="6">
    <location>
        <begin position="206"/>
        <end position="232"/>
    </location>
</feature>
<dbReference type="InterPro" id="IPR036259">
    <property type="entry name" value="MFS_trans_sf"/>
</dbReference>
<feature type="transmembrane region" description="Helical" evidence="6">
    <location>
        <begin position="72"/>
        <end position="91"/>
    </location>
</feature>
<feature type="transmembrane region" description="Helical" evidence="6">
    <location>
        <begin position="134"/>
        <end position="155"/>
    </location>
</feature>
<evidence type="ECO:0000256" key="4">
    <source>
        <dbReference type="ARBA" id="ARBA00022989"/>
    </source>
</evidence>
<keyword evidence="5 6" id="KW-0472">Membrane</keyword>
<keyword evidence="3 6" id="KW-0812">Transmembrane</keyword>
<feature type="transmembrane region" description="Helical" evidence="6">
    <location>
        <begin position="297"/>
        <end position="318"/>
    </location>
</feature>
<feature type="transmembrane region" description="Helical" evidence="6">
    <location>
        <begin position="273"/>
        <end position="291"/>
    </location>
</feature>
<dbReference type="PANTHER" id="PTHR23506:SF23">
    <property type="entry name" value="GH10249P"/>
    <property type="match status" value="1"/>
</dbReference>
<reference evidence="8" key="1">
    <citation type="journal article" date="2018" name="Int. J. Syst. Evol. Microbiol.">
        <title>Jatrophihabitans telluris sp. nov., isolated from sediment soil of lava forest wetlands and the emended description of the genus Jatrophihabitans.</title>
        <authorList>
            <person name="Lee K.C."/>
            <person name="Suh M.K."/>
            <person name="Eom M.K."/>
            <person name="Kim K.K."/>
            <person name="Kim J.S."/>
            <person name="Kim D.S."/>
            <person name="Ko S.H."/>
            <person name="Shin Y.K."/>
            <person name="Lee J.S."/>
        </authorList>
    </citation>
    <scope>NUCLEOTIDE SEQUENCE</scope>
    <source>
        <strain evidence="8">N237</strain>
    </source>
</reference>
<dbReference type="Pfam" id="PF07690">
    <property type="entry name" value="MFS_1"/>
    <property type="match status" value="1"/>
</dbReference>
<evidence type="ECO:0000313" key="8">
    <source>
        <dbReference type="EMBL" id="UQX86775.1"/>
    </source>
</evidence>
<evidence type="ECO:0000313" key="9">
    <source>
        <dbReference type="Proteomes" id="UP001056336"/>
    </source>
</evidence>
<evidence type="ECO:0000259" key="7">
    <source>
        <dbReference type="PROSITE" id="PS50850"/>
    </source>
</evidence>
<dbReference type="PROSITE" id="PS50850">
    <property type="entry name" value="MFS"/>
    <property type="match status" value="1"/>
</dbReference>
<evidence type="ECO:0000256" key="3">
    <source>
        <dbReference type="ARBA" id="ARBA00022692"/>
    </source>
</evidence>
<dbReference type="Proteomes" id="UP001056336">
    <property type="component" value="Chromosome"/>
</dbReference>
<feature type="transmembrane region" description="Helical" evidence="6">
    <location>
        <begin position="244"/>
        <end position="261"/>
    </location>
</feature>
<sequence length="390" mass="39600">MAELPPEVAALTAVAFMVAVGFGVVAPAIAPFAEQFGVSATAASAVISAFALARLVMAPFVGRLVNAVGERVLLGTGIGIVAVSSFVAGLSQSYWQLLVLRGLGGLGSIMFTVSSASLLYRVTPPAMRGRAQGVYAGGFLLGGITGPAVGVVASWSLRAPFFLYAGTLVLAGYLGLHRLRHSTLAAPQTAQSDAVTVRFALRQRGYLLALASTGSAQWSVIGVRSALIPLFVIGPMGASTAWNYASFFLVSVVSGVLLAPVGHHADRRSRLPLLAGGLLAAAAALSVLPLWPQLGGLLLASALLGVAGAVLSVVPGAMVGDIVGARGGTVVSVFQMAGDLGSVAGPVVAGYLADRYGFGWSFGVAAAVAVLPLLLVPLRSTVGVRRHVHR</sequence>
<comment type="subcellular location">
    <subcellularLocation>
        <location evidence="1">Cell membrane</location>
        <topology evidence="1">Multi-pass membrane protein</topology>
    </subcellularLocation>
</comment>
<protein>
    <submittedName>
        <fullName evidence="8">MFS transporter</fullName>
    </submittedName>
</protein>
<evidence type="ECO:0000256" key="1">
    <source>
        <dbReference type="ARBA" id="ARBA00004651"/>
    </source>
</evidence>
<name>A0ABY4QUV9_9ACTN</name>
<feature type="domain" description="Major facilitator superfamily (MFS) profile" evidence="7">
    <location>
        <begin position="7"/>
        <end position="384"/>
    </location>
</feature>
<dbReference type="InterPro" id="IPR050930">
    <property type="entry name" value="MFS_Vesicular_Transporter"/>
</dbReference>
<dbReference type="SUPFAM" id="SSF103473">
    <property type="entry name" value="MFS general substrate transporter"/>
    <property type="match status" value="1"/>
</dbReference>
<dbReference type="PANTHER" id="PTHR23506">
    <property type="entry name" value="GH10249P"/>
    <property type="match status" value="1"/>
</dbReference>
<feature type="transmembrane region" description="Helical" evidence="6">
    <location>
        <begin position="103"/>
        <end position="122"/>
    </location>
</feature>